<organism evidence="1 2">
    <name type="scientific">Flagellimonas taeanensis</name>
    <dbReference type="NCBI Taxonomy" id="1005926"/>
    <lineage>
        <taxon>Bacteria</taxon>
        <taxon>Pseudomonadati</taxon>
        <taxon>Bacteroidota</taxon>
        <taxon>Flavobacteriia</taxon>
        <taxon>Flavobacteriales</taxon>
        <taxon>Flavobacteriaceae</taxon>
        <taxon>Flagellimonas</taxon>
    </lineage>
</organism>
<proteinExistence type="predicted"/>
<evidence type="ECO:0000313" key="2">
    <source>
        <dbReference type="Proteomes" id="UP000184031"/>
    </source>
</evidence>
<protein>
    <submittedName>
        <fullName evidence="1">Uncharacterized protein</fullName>
    </submittedName>
</protein>
<dbReference type="AlphaFoldDB" id="A0A1M6RXI2"/>
<dbReference type="Proteomes" id="UP000184031">
    <property type="component" value="Unassembled WGS sequence"/>
</dbReference>
<dbReference type="EMBL" id="FRAT01000002">
    <property type="protein sequence ID" value="SHK37174.1"/>
    <property type="molecule type" value="Genomic_DNA"/>
</dbReference>
<reference evidence="1 2" key="1">
    <citation type="submission" date="2016-11" db="EMBL/GenBank/DDBJ databases">
        <authorList>
            <person name="Varghese N."/>
            <person name="Submissions S."/>
        </authorList>
    </citation>
    <scope>NUCLEOTIDE SEQUENCE [LARGE SCALE GENOMIC DNA]</scope>
    <source>
        <strain evidence="1 2">CGMCC 1.12174</strain>
    </source>
</reference>
<name>A0A1M6RXI2_9FLAO</name>
<sequence>MIFDIRMNVSLLKTVQNYFEDIQKTNGKVAFN</sequence>
<comment type="caution">
    <text evidence="1">The sequence shown here is derived from an EMBL/GenBank/DDBJ whole genome shotgun (WGS) entry which is preliminary data.</text>
</comment>
<evidence type="ECO:0000313" key="1">
    <source>
        <dbReference type="EMBL" id="SHK37174.1"/>
    </source>
</evidence>
<gene>
    <name evidence="1" type="ORF">SAMN05216293_0914</name>
</gene>
<accession>A0A1M6RXI2</accession>